<dbReference type="InterPro" id="IPR020568">
    <property type="entry name" value="Ribosomal_Su5_D2-typ_SF"/>
</dbReference>
<dbReference type="InterPro" id="IPR006206">
    <property type="entry name" value="Mevalonate/galactokinase"/>
</dbReference>
<dbReference type="InterPro" id="IPR036554">
    <property type="entry name" value="GHMP_kinase_C_sf"/>
</dbReference>
<dbReference type="SUPFAM" id="SSF54211">
    <property type="entry name" value="Ribosomal protein S5 domain 2-like"/>
    <property type="match status" value="1"/>
</dbReference>
<dbReference type="InterPro" id="IPR019539">
    <property type="entry name" value="GalKase_N"/>
</dbReference>
<comment type="similarity">
    <text evidence="1">Belongs to the GHMP kinase family. GalK subfamily.</text>
</comment>
<dbReference type="Pfam" id="PF00288">
    <property type="entry name" value="GHMP_kinases_N"/>
    <property type="match status" value="1"/>
</dbReference>
<dbReference type="PANTHER" id="PTHR10457:SF7">
    <property type="entry name" value="GALACTOKINASE-RELATED"/>
    <property type="match status" value="1"/>
</dbReference>
<evidence type="ECO:0000313" key="7">
    <source>
        <dbReference type="EMBL" id="MFB5265821.1"/>
    </source>
</evidence>
<evidence type="ECO:0000256" key="2">
    <source>
        <dbReference type="ARBA" id="ARBA00022741"/>
    </source>
</evidence>
<dbReference type="Proteomes" id="UP001580346">
    <property type="component" value="Unassembled WGS sequence"/>
</dbReference>
<dbReference type="Gene3D" id="3.30.230.10">
    <property type="match status" value="1"/>
</dbReference>
<dbReference type="PRINTS" id="PR00959">
    <property type="entry name" value="MEVGALKINASE"/>
</dbReference>
<evidence type="ECO:0000259" key="6">
    <source>
        <dbReference type="Pfam" id="PF10509"/>
    </source>
</evidence>
<keyword evidence="4" id="KW-0067">ATP-binding</keyword>
<dbReference type="Pfam" id="PF10509">
    <property type="entry name" value="GalKase_gal_bdg"/>
    <property type="match status" value="1"/>
</dbReference>
<organism evidence="7 8">
    <name type="scientific">Paenibacillus enshidis</name>
    <dbReference type="NCBI Taxonomy" id="1458439"/>
    <lineage>
        <taxon>Bacteria</taxon>
        <taxon>Bacillati</taxon>
        <taxon>Bacillota</taxon>
        <taxon>Bacilli</taxon>
        <taxon>Bacillales</taxon>
        <taxon>Paenibacillaceae</taxon>
        <taxon>Paenibacillus</taxon>
    </lineage>
</organism>
<accession>A0ABV5ANQ1</accession>
<feature type="domain" description="Galactokinase N-terminal" evidence="6">
    <location>
        <begin position="41"/>
        <end position="90"/>
    </location>
</feature>
<dbReference type="PRINTS" id="PR00473">
    <property type="entry name" value="GALCTOKINASE"/>
</dbReference>
<keyword evidence="2" id="KW-0547">Nucleotide-binding</keyword>
<keyword evidence="8" id="KW-1185">Reference proteome</keyword>
<dbReference type="Gene3D" id="3.30.70.890">
    <property type="entry name" value="GHMP kinase, C-terminal domain"/>
    <property type="match status" value="1"/>
</dbReference>
<protein>
    <submittedName>
        <fullName evidence="7">Galactokinase</fullName>
    </submittedName>
</protein>
<dbReference type="PIRSF" id="PIRSF000530">
    <property type="entry name" value="Galactokinase"/>
    <property type="match status" value="1"/>
</dbReference>
<keyword evidence="3" id="KW-0418">Kinase</keyword>
<gene>
    <name evidence="7" type="ORF">ACE41H_03345</name>
</gene>
<name>A0ABV5ANQ1_9BACL</name>
<dbReference type="EMBL" id="JBHHMI010000002">
    <property type="protein sequence ID" value="MFB5265821.1"/>
    <property type="molecule type" value="Genomic_DNA"/>
</dbReference>
<dbReference type="PANTHER" id="PTHR10457">
    <property type="entry name" value="MEVALONATE KINASE/GALACTOKINASE"/>
    <property type="match status" value="1"/>
</dbReference>
<reference evidence="7 8" key="1">
    <citation type="submission" date="2024-09" db="EMBL/GenBank/DDBJ databases">
        <title>Paenibacillus zeirhizospherea sp. nov., isolated from surface of the maize (Zea mays) roots in a horticulture field, Hungary.</title>
        <authorList>
            <person name="Marton D."/>
            <person name="Farkas M."/>
            <person name="Bedics A."/>
            <person name="Toth E."/>
            <person name="Tancsics A."/>
            <person name="Boka K."/>
            <person name="Maroti G."/>
            <person name="Kriszt B."/>
            <person name="Cserhati M."/>
        </authorList>
    </citation>
    <scope>NUCLEOTIDE SEQUENCE [LARGE SCALE GENOMIC DNA]</scope>
    <source>
        <strain evidence="7 8">KCTC 33519</strain>
    </source>
</reference>
<dbReference type="InterPro" id="IPR014721">
    <property type="entry name" value="Ribsml_uS5_D2-typ_fold_subgr"/>
</dbReference>
<keyword evidence="3" id="KW-0808">Transferase</keyword>
<comment type="caution">
    <text evidence="7">The sequence shown here is derived from an EMBL/GenBank/DDBJ whole genome shotgun (WGS) entry which is preliminary data.</text>
</comment>
<evidence type="ECO:0000259" key="5">
    <source>
        <dbReference type="Pfam" id="PF00288"/>
    </source>
</evidence>
<evidence type="ECO:0000256" key="1">
    <source>
        <dbReference type="ARBA" id="ARBA00006566"/>
    </source>
</evidence>
<dbReference type="SUPFAM" id="SSF55060">
    <property type="entry name" value="GHMP Kinase, C-terminal domain"/>
    <property type="match status" value="1"/>
</dbReference>
<sequence>MGTIRHMNKIQAPPLQNVLCKLYGPDQLTLQTDRYQLLFANYREQYGEESAVSLFSSPGRTEIGGNHTDHNHGRVLAASIDLDTIAAAAPTEEAVITIVSEGYPEQYRIDLANLEPKPEETGTLALLRGIAAGFVQHGYKIGGFNAYVSSNVLSASGLSSSASFEMLICAILNAFYNQGMLDTVVMAKIGQYAENHFWNKPSGLLDQMACAYGGLITIDFKDPEQPFIEPVPSKFRNRGYSLVIVGTGGNHADLTEDYASVPGEMKAVARALGGEVVRDLTLEQIYGNLQMLREQAGDRAVLRALHFLEENERVGEEIAALQAGRFEDFLQLVTASGNSSWKWLQNVYRNSEVREQGISIALSLTELFLKRIGDGACRVHGGGFAGVILAIVPDEHVSEYAAFMEGMLATPVFNIQIRDYGAVCLNDMIEQE</sequence>
<dbReference type="RefSeq" id="WP_375353368.1">
    <property type="nucleotide sequence ID" value="NZ_JBHHMI010000002.1"/>
</dbReference>
<proteinExistence type="inferred from homology"/>
<dbReference type="InterPro" id="IPR006204">
    <property type="entry name" value="GHMP_kinase_N_dom"/>
</dbReference>
<evidence type="ECO:0000256" key="3">
    <source>
        <dbReference type="ARBA" id="ARBA00022777"/>
    </source>
</evidence>
<dbReference type="InterPro" id="IPR000705">
    <property type="entry name" value="Galactokinase"/>
</dbReference>
<evidence type="ECO:0000256" key="4">
    <source>
        <dbReference type="ARBA" id="ARBA00022840"/>
    </source>
</evidence>
<evidence type="ECO:0000313" key="8">
    <source>
        <dbReference type="Proteomes" id="UP001580346"/>
    </source>
</evidence>
<feature type="domain" description="GHMP kinase N-terminal" evidence="5">
    <location>
        <begin position="132"/>
        <end position="214"/>
    </location>
</feature>